<dbReference type="GO" id="GO:0008324">
    <property type="term" value="F:monoatomic cation transmembrane transporter activity"/>
    <property type="evidence" value="ECO:0007669"/>
    <property type="project" value="InterPro"/>
</dbReference>
<protein>
    <submittedName>
        <fullName evidence="9">Potassium uptake protein, TrkH family</fullName>
    </submittedName>
</protein>
<evidence type="ECO:0000256" key="1">
    <source>
        <dbReference type="ARBA" id="ARBA00004651"/>
    </source>
</evidence>
<dbReference type="PANTHER" id="PTHR32024:SF1">
    <property type="entry name" value="KTR SYSTEM POTASSIUM UPTAKE PROTEIN B"/>
    <property type="match status" value="1"/>
</dbReference>
<gene>
    <name evidence="9" type="ORF">SAMN05444682_1054</name>
</gene>
<keyword evidence="6" id="KW-0406">Ion transport</keyword>
<keyword evidence="10" id="KW-1185">Reference proteome</keyword>
<feature type="transmembrane region" description="Helical" evidence="8">
    <location>
        <begin position="20"/>
        <end position="39"/>
    </location>
</feature>
<evidence type="ECO:0000256" key="4">
    <source>
        <dbReference type="ARBA" id="ARBA00022692"/>
    </source>
</evidence>
<accession>A0A1I3JVY6</accession>
<dbReference type="AlphaFoldDB" id="A0A1I3JVY6"/>
<evidence type="ECO:0000313" key="10">
    <source>
        <dbReference type="Proteomes" id="UP000198670"/>
    </source>
</evidence>
<dbReference type="GO" id="GO:0005886">
    <property type="term" value="C:plasma membrane"/>
    <property type="evidence" value="ECO:0007669"/>
    <property type="project" value="UniProtKB-SubCell"/>
</dbReference>
<organism evidence="9 10">
    <name type="scientific">Parapedobacter indicus</name>
    <dbReference type="NCBI Taxonomy" id="1477437"/>
    <lineage>
        <taxon>Bacteria</taxon>
        <taxon>Pseudomonadati</taxon>
        <taxon>Bacteroidota</taxon>
        <taxon>Sphingobacteriia</taxon>
        <taxon>Sphingobacteriales</taxon>
        <taxon>Sphingobacteriaceae</taxon>
        <taxon>Parapedobacter</taxon>
    </lineage>
</organism>
<keyword evidence="7 8" id="KW-0472">Membrane</keyword>
<dbReference type="Proteomes" id="UP000198670">
    <property type="component" value="Unassembled WGS sequence"/>
</dbReference>
<feature type="transmembrane region" description="Helical" evidence="8">
    <location>
        <begin position="554"/>
        <end position="575"/>
    </location>
</feature>
<evidence type="ECO:0000256" key="5">
    <source>
        <dbReference type="ARBA" id="ARBA00022989"/>
    </source>
</evidence>
<feature type="transmembrane region" description="Helical" evidence="8">
    <location>
        <begin position="377"/>
        <end position="396"/>
    </location>
</feature>
<dbReference type="PANTHER" id="PTHR32024">
    <property type="entry name" value="TRK SYSTEM POTASSIUM UPTAKE PROTEIN TRKG-RELATED"/>
    <property type="match status" value="1"/>
</dbReference>
<name>A0A1I3JVY6_9SPHI</name>
<dbReference type="RefSeq" id="WP_090626668.1">
    <property type="nucleotide sequence ID" value="NZ_FOQO01000005.1"/>
</dbReference>
<keyword evidence="2" id="KW-0813">Transport</keyword>
<feature type="transmembrane region" description="Helical" evidence="8">
    <location>
        <begin position="78"/>
        <end position="97"/>
    </location>
</feature>
<keyword evidence="5 8" id="KW-1133">Transmembrane helix</keyword>
<dbReference type="InterPro" id="IPR003445">
    <property type="entry name" value="Cat_transpt"/>
</dbReference>
<dbReference type="OrthoDB" id="9810952at2"/>
<keyword evidence="4 8" id="KW-0812">Transmembrane</keyword>
<reference evidence="9 10" key="1">
    <citation type="submission" date="2016-10" db="EMBL/GenBank/DDBJ databases">
        <authorList>
            <person name="de Groot N.N."/>
        </authorList>
    </citation>
    <scope>NUCLEOTIDE SEQUENCE [LARGE SCALE GENOMIC DNA]</scope>
    <source>
        <strain evidence="9 10">RK1</strain>
    </source>
</reference>
<evidence type="ECO:0000256" key="7">
    <source>
        <dbReference type="ARBA" id="ARBA00023136"/>
    </source>
</evidence>
<sequence>MLSNLRYIFKYREKTVDRAMLYISLACGLAVLFHIGYNTNQIAEYYFESSIPWIFYGLFFLSFLRTALAIAAKRQVSVSHYGGIALIIYFTLITIGRSSGNDLFIFLRQSEWLYLGIFAVFLTELSKSSLFFDNFYFNPTILFVISFLFLILIGTLLLMLPKAGAESPLRFIDSLFMATSAVCITGLSTVDVATVFSPFGHTVLLILIQLGGLGIMTFTGFFGYFFSGGFSFKNQLMYSEILGHNKVGSVINTLFKIVFITLFFEAAGAAFIYTSVAAGDFKSNSERLFFAVFHAVSAFCNAGFSTASNGMHNPVLRFNYNVQLIIALLFILGGFGFAIVLNTYTFIKRWFINVFKRLFYGRPFIYRAWVISFNSRLIAWTTGILIVFGTLITLVLEYHHTLAEHQGLWAKLISAFFTGTSSRTAGFNIADMDAFTFPTIMIIMLLMWIGASPGSTGGGIKTTTFAIALLNIISLARGKDDLEIFKRKISNDTVSKAFAIITLSLLAMGASVFALTLTDSDKSLLDIAFESFSAYATCGLSLGITPQLSDAGKMIITCTMFVGRVGMLTLLVALIKNTKNRNITYPQEKVLF</sequence>
<comment type="subcellular location">
    <subcellularLocation>
        <location evidence="1">Cell membrane</location>
        <topology evidence="1">Multi-pass membrane protein</topology>
    </subcellularLocation>
</comment>
<evidence type="ECO:0000256" key="2">
    <source>
        <dbReference type="ARBA" id="ARBA00022448"/>
    </source>
</evidence>
<feature type="transmembrane region" description="Helical" evidence="8">
    <location>
        <begin position="324"/>
        <end position="347"/>
    </location>
</feature>
<feature type="transmembrane region" description="Helical" evidence="8">
    <location>
        <begin position="203"/>
        <end position="226"/>
    </location>
</feature>
<feature type="transmembrane region" description="Helical" evidence="8">
    <location>
        <begin position="175"/>
        <end position="196"/>
    </location>
</feature>
<proteinExistence type="predicted"/>
<feature type="transmembrane region" description="Helical" evidence="8">
    <location>
        <begin position="103"/>
        <end position="123"/>
    </location>
</feature>
<dbReference type="STRING" id="1477437.SAMN05444682_1054"/>
<evidence type="ECO:0000256" key="8">
    <source>
        <dbReference type="SAM" id="Phobius"/>
    </source>
</evidence>
<feature type="transmembrane region" description="Helical" evidence="8">
    <location>
        <begin position="51"/>
        <end position="71"/>
    </location>
</feature>
<dbReference type="GO" id="GO:0030001">
    <property type="term" value="P:metal ion transport"/>
    <property type="evidence" value="ECO:0007669"/>
    <property type="project" value="UniProtKB-ARBA"/>
</dbReference>
<evidence type="ECO:0000313" key="9">
    <source>
        <dbReference type="EMBL" id="SFI64363.1"/>
    </source>
</evidence>
<evidence type="ECO:0000256" key="3">
    <source>
        <dbReference type="ARBA" id="ARBA00022475"/>
    </source>
</evidence>
<feature type="transmembrane region" description="Helical" evidence="8">
    <location>
        <begin position="497"/>
        <end position="517"/>
    </location>
</feature>
<keyword evidence="3" id="KW-1003">Cell membrane</keyword>
<dbReference type="Pfam" id="PF02386">
    <property type="entry name" value="TrkH"/>
    <property type="match status" value="1"/>
</dbReference>
<dbReference type="EMBL" id="FOQO01000005">
    <property type="protein sequence ID" value="SFI64363.1"/>
    <property type="molecule type" value="Genomic_DNA"/>
</dbReference>
<evidence type="ECO:0000256" key="6">
    <source>
        <dbReference type="ARBA" id="ARBA00023065"/>
    </source>
</evidence>
<feature type="transmembrane region" description="Helical" evidence="8">
    <location>
        <begin position="254"/>
        <end position="276"/>
    </location>
</feature>
<feature type="transmembrane region" description="Helical" evidence="8">
    <location>
        <begin position="288"/>
        <end position="304"/>
    </location>
</feature>
<feature type="transmembrane region" description="Helical" evidence="8">
    <location>
        <begin position="434"/>
        <end position="451"/>
    </location>
</feature>
<feature type="transmembrane region" description="Helical" evidence="8">
    <location>
        <begin position="135"/>
        <end position="160"/>
    </location>
</feature>